<dbReference type="InterPro" id="IPR051280">
    <property type="entry name" value="Cl-channel/antiporter"/>
</dbReference>
<evidence type="ECO:0000256" key="8">
    <source>
        <dbReference type="ARBA" id="ARBA00023136"/>
    </source>
</evidence>
<protein>
    <recommendedName>
        <fullName evidence="11">Chloride channel protein</fullName>
    </recommendedName>
</protein>
<dbReference type="Pfam" id="PF00654">
    <property type="entry name" value="Voltage_CLC"/>
    <property type="match status" value="1"/>
</dbReference>
<keyword evidence="15" id="KW-1185">Reference proteome</keyword>
<evidence type="ECO:0000256" key="5">
    <source>
        <dbReference type="ARBA" id="ARBA00022989"/>
    </source>
</evidence>
<evidence type="ECO:0000256" key="6">
    <source>
        <dbReference type="ARBA" id="ARBA00023065"/>
    </source>
</evidence>
<feature type="domain" description="CBS" evidence="13">
    <location>
        <begin position="844"/>
        <end position="900"/>
    </location>
</feature>
<feature type="compositionally biased region" description="Gly residues" evidence="12">
    <location>
        <begin position="73"/>
        <end position="88"/>
    </location>
</feature>
<dbReference type="SMART" id="SM00116">
    <property type="entry name" value="CBS"/>
    <property type="match status" value="2"/>
</dbReference>
<evidence type="ECO:0000256" key="9">
    <source>
        <dbReference type="ARBA" id="ARBA00023214"/>
    </source>
</evidence>
<evidence type="ECO:0000259" key="13">
    <source>
        <dbReference type="PROSITE" id="PS51371"/>
    </source>
</evidence>
<dbReference type="Pfam" id="PF00571">
    <property type="entry name" value="CBS"/>
    <property type="match status" value="1"/>
</dbReference>
<evidence type="ECO:0000256" key="3">
    <source>
        <dbReference type="ARBA" id="ARBA00022692"/>
    </source>
</evidence>
<evidence type="ECO:0000256" key="2">
    <source>
        <dbReference type="ARBA" id="ARBA00022448"/>
    </source>
</evidence>
<sequence length="913" mass="100491">MATHPLRSGYQNTTMSYSNDIATRDYSDDDELSGGYNPNNNNSFDDSEDDLNSEAREYYNSGASELVTTVRGDGYGGGGGGHHGGNNRGGYASSLQSHNYEPDESEVWRAYVAQQHFTNRGQWWTTGKLRALKRWGLTFLVGVLQAVIAITCNMASRRLGEVKFDHVYDLLAYNAMGSASPSSSSSGSMSAPTEDQYAYYTADGYLDMNQDGIPDEQQESGGGGEETDLNEYFFNFWHSPFLAFLFYQTVFATIASLFVYIEPVSGGSGIPEVKCFLNGIDLPRIVRFKTLVCKVIGVTFSVAAGLPVGKEGPMVHSGSVVAAGISQGKTRLWGKDTSFSKFSDFRNDREKRDFVACGAAAGVASAFGAPIGGVLFSLEEGASYWSTKLTWRAFFCAMVTLGTLFAIRNQDIKFGQANVDKLFSFGEFTAIGDGMVNFSVWELLLFILIGCLGGLIGACFNAGNEHLTIWRMKNVNFCKKRRVIEVVVMSLLVTTVSFVMPLIWNRCTELPTDMQDWTNQEKELVNNLVPFNCIPGKEYNEVASLFFCEADVAIRQLFHFRETGETDAATFSSAALFLFFIPYITLASLVYGIAVPSGLFVPSLLAGAAFGRLFGHLLHKLDHTSGTFADSGTYALMGAAAVLGGMARMTISLTVILLEATGNMQYCLPLMMTLMSARFVGNVFNEGLYDIHIHLKHIPFLEPDVPTIAERHEIVAGQVMSTEVKCLRPVERVGVVYDLLKNAQHGNFPIVDTASSGTLYGTASRTMLCTLLQRRAFGQPHDVNNGQNHSNTGEDYAELLGPKRLSPLVQWDTLERVYPRYPTIDDVELRPGDRNCWLDLRPYANTAPYTINETASIQRTYRLFRTLGLRFLCVVNHNNQVVGIITRVDLLPDSLSDAIMRGRNAHMVGGGLS</sequence>
<evidence type="ECO:0000256" key="7">
    <source>
        <dbReference type="ARBA" id="ARBA00023122"/>
    </source>
</evidence>
<name>A0AAD8Y4M0_9STRA</name>
<evidence type="ECO:0000313" key="14">
    <source>
        <dbReference type="EMBL" id="KAK1739367.1"/>
    </source>
</evidence>
<evidence type="ECO:0000256" key="4">
    <source>
        <dbReference type="ARBA" id="ARBA00022737"/>
    </source>
</evidence>
<organism evidence="14 15">
    <name type="scientific">Skeletonema marinoi</name>
    <dbReference type="NCBI Taxonomy" id="267567"/>
    <lineage>
        <taxon>Eukaryota</taxon>
        <taxon>Sar</taxon>
        <taxon>Stramenopiles</taxon>
        <taxon>Ochrophyta</taxon>
        <taxon>Bacillariophyta</taxon>
        <taxon>Coscinodiscophyceae</taxon>
        <taxon>Thalassiosirophycidae</taxon>
        <taxon>Thalassiosirales</taxon>
        <taxon>Skeletonemataceae</taxon>
        <taxon>Skeletonema</taxon>
        <taxon>Skeletonema marinoi-dohrnii complex</taxon>
    </lineage>
</organism>
<feature type="transmembrane region" description="Helical" evidence="11">
    <location>
        <begin position="135"/>
        <end position="156"/>
    </location>
</feature>
<evidence type="ECO:0000256" key="12">
    <source>
        <dbReference type="SAM" id="MobiDB-lite"/>
    </source>
</evidence>
<dbReference type="PANTHER" id="PTHR11689">
    <property type="entry name" value="CHLORIDE CHANNEL PROTEIN CLC FAMILY MEMBER"/>
    <property type="match status" value="1"/>
</dbReference>
<comment type="subcellular location">
    <subcellularLocation>
        <location evidence="1 11">Membrane</location>
        <topology evidence="1 11">Multi-pass membrane protein</topology>
    </subcellularLocation>
</comment>
<reference evidence="14" key="1">
    <citation type="submission" date="2023-06" db="EMBL/GenBank/DDBJ databases">
        <title>Survivors Of The Sea: Transcriptome response of Skeletonema marinoi to long-term dormancy.</title>
        <authorList>
            <person name="Pinder M.I.M."/>
            <person name="Kourtchenko O."/>
            <person name="Robertson E.K."/>
            <person name="Larsson T."/>
            <person name="Maumus F."/>
            <person name="Osuna-Cruz C.M."/>
            <person name="Vancaester E."/>
            <person name="Stenow R."/>
            <person name="Vandepoele K."/>
            <person name="Ploug H."/>
            <person name="Bruchert V."/>
            <person name="Godhe A."/>
            <person name="Topel M."/>
        </authorList>
    </citation>
    <scope>NUCLEOTIDE SEQUENCE</scope>
    <source>
        <strain evidence="14">R05AC</strain>
    </source>
</reference>
<accession>A0AAD8Y4M0</accession>
<keyword evidence="8 11" id="KW-0472">Membrane</keyword>
<dbReference type="SUPFAM" id="SSF54631">
    <property type="entry name" value="CBS-domain pair"/>
    <property type="match status" value="1"/>
</dbReference>
<keyword evidence="5 11" id="KW-1133">Transmembrane helix</keyword>
<dbReference type="CDD" id="cd04591">
    <property type="entry name" value="CBS_pair_voltage-gated_CLC_euk_bac"/>
    <property type="match status" value="1"/>
</dbReference>
<feature type="transmembrane region" description="Helical" evidence="11">
    <location>
        <begin position="593"/>
        <end position="614"/>
    </location>
</feature>
<keyword evidence="6 11" id="KW-0406">Ion transport</keyword>
<gene>
    <name evidence="14" type="ORF">QTG54_009910</name>
</gene>
<feature type="transmembrane region" description="Helical" evidence="11">
    <location>
        <begin position="241"/>
        <end position="261"/>
    </location>
</feature>
<proteinExistence type="inferred from homology"/>
<comment type="caution">
    <text evidence="11">Lacks conserved residue(s) required for the propagation of feature annotation.</text>
</comment>
<keyword evidence="2 11" id="KW-0813">Transport</keyword>
<dbReference type="Proteomes" id="UP001224775">
    <property type="component" value="Unassembled WGS sequence"/>
</dbReference>
<evidence type="ECO:0000256" key="11">
    <source>
        <dbReference type="RuleBase" id="RU361221"/>
    </source>
</evidence>
<dbReference type="GO" id="GO:0016020">
    <property type="term" value="C:membrane"/>
    <property type="evidence" value="ECO:0007669"/>
    <property type="project" value="UniProtKB-SubCell"/>
</dbReference>
<dbReference type="PROSITE" id="PS51371">
    <property type="entry name" value="CBS"/>
    <property type="match status" value="1"/>
</dbReference>
<feature type="region of interest" description="Disordered" evidence="12">
    <location>
        <begin position="24"/>
        <end position="50"/>
    </location>
</feature>
<comment type="caution">
    <text evidence="14">The sequence shown here is derived from an EMBL/GenBank/DDBJ whole genome shotgun (WGS) entry which is preliminary data.</text>
</comment>
<feature type="region of interest" description="Disordered" evidence="12">
    <location>
        <begin position="70"/>
        <end position="98"/>
    </location>
</feature>
<evidence type="ECO:0000256" key="10">
    <source>
        <dbReference type="PROSITE-ProRule" id="PRU00703"/>
    </source>
</evidence>
<dbReference type="GO" id="GO:0005254">
    <property type="term" value="F:chloride channel activity"/>
    <property type="evidence" value="ECO:0007669"/>
    <property type="project" value="UniProtKB-UniRule"/>
</dbReference>
<dbReference type="InterPro" id="IPR014743">
    <property type="entry name" value="Cl-channel_core"/>
</dbReference>
<evidence type="ECO:0000256" key="1">
    <source>
        <dbReference type="ARBA" id="ARBA00004141"/>
    </source>
</evidence>
<keyword evidence="7 10" id="KW-0129">CBS domain</keyword>
<feature type="transmembrane region" description="Helical" evidence="11">
    <location>
        <begin position="568"/>
        <end position="586"/>
    </location>
</feature>
<feature type="transmembrane region" description="Helical" evidence="11">
    <location>
        <begin position="354"/>
        <end position="377"/>
    </location>
</feature>
<keyword evidence="3 11" id="KW-0812">Transmembrane</keyword>
<dbReference type="AlphaFoldDB" id="A0AAD8Y4M0"/>
<feature type="transmembrane region" description="Helical" evidence="11">
    <location>
        <begin position="483"/>
        <end position="504"/>
    </location>
</feature>
<dbReference type="InterPro" id="IPR001807">
    <property type="entry name" value="ClC"/>
</dbReference>
<comment type="similarity">
    <text evidence="11">Belongs to the chloride channel (TC 2.A.49) family.</text>
</comment>
<keyword evidence="4" id="KW-0677">Repeat</keyword>
<dbReference type="EMBL" id="JATAAI010000018">
    <property type="protein sequence ID" value="KAK1739367.1"/>
    <property type="molecule type" value="Genomic_DNA"/>
</dbReference>
<dbReference type="Gene3D" id="3.10.580.10">
    <property type="entry name" value="CBS-domain"/>
    <property type="match status" value="2"/>
</dbReference>
<dbReference type="Gene3D" id="1.10.3080.10">
    <property type="entry name" value="Clc chloride channel"/>
    <property type="match status" value="1"/>
</dbReference>
<feature type="transmembrane region" description="Helical" evidence="11">
    <location>
        <begin position="444"/>
        <end position="462"/>
    </location>
</feature>
<dbReference type="PANTHER" id="PTHR11689:SF136">
    <property type="entry name" value="H(+)_CL(-) EXCHANGE TRANSPORTER 7"/>
    <property type="match status" value="1"/>
</dbReference>
<evidence type="ECO:0000313" key="15">
    <source>
        <dbReference type="Proteomes" id="UP001224775"/>
    </source>
</evidence>
<dbReference type="InterPro" id="IPR046342">
    <property type="entry name" value="CBS_dom_sf"/>
</dbReference>
<feature type="transmembrane region" description="Helical" evidence="11">
    <location>
        <begin position="634"/>
        <end position="658"/>
    </location>
</feature>
<dbReference type="SUPFAM" id="SSF81340">
    <property type="entry name" value="Clc chloride channel"/>
    <property type="match status" value="1"/>
</dbReference>
<dbReference type="PRINTS" id="PR00762">
    <property type="entry name" value="CLCHANNEL"/>
</dbReference>
<keyword evidence="9 11" id="KW-0868">Chloride</keyword>
<dbReference type="InterPro" id="IPR000644">
    <property type="entry name" value="CBS_dom"/>
</dbReference>